<accession>A0A6J5R0Q5</accession>
<evidence type="ECO:0000313" key="1">
    <source>
        <dbReference type="EMBL" id="CAB4188447.1"/>
    </source>
</evidence>
<protein>
    <submittedName>
        <fullName evidence="1">Uncharacterized protein</fullName>
    </submittedName>
</protein>
<name>A0A6J5R0Q5_9CAUD</name>
<reference evidence="1" key="1">
    <citation type="submission" date="2020-05" db="EMBL/GenBank/DDBJ databases">
        <authorList>
            <person name="Chiriac C."/>
            <person name="Salcher M."/>
            <person name="Ghai R."/>
            <person name="Kavagutti S V."/>
        </authorList>
    </citation>
    <scope>NUCLEOTIDE SEQUENCE</scope>
</reference>
<proteinExistence type="predicted"/>
<sequence>MDNQTKLDAAITYLRSRNIYIVDPGNKFVPTPVANTDVSATMRRYLLQVKGVSPFREVIAK</sequence>
<dbReference type="EMBL" id="LR797128">
    <property type="protein sequence ID" value="CAB4188447.1"/>
    <property type="molecule type" value="Genomic_DNA"/>
</dbReference>
<gene>
    <name evidence="1" type="ORF">UFOVP1174_35</name>
</gene>
<organism evidence="1">
    <name type="scientific">uncultured Caudovirales phage</name>
    <dbReference type="NCBI Taxonomy" id="2100421"/>
    <lineage>
        <taxon>Viruses</taxon>
        <taxon>Duplodnaviria</taxon>
        <taxon>Heunggongvirae</taxon>
        <taxon>Uroviricota</taxon>
        <taxon>Caudoviricetes</taxon>
        <taxon>Peduoviridae</taxon>
        <taxon>Maltschvirus</taxon>
        <taxon>Maltschvirus maltsch</taxon>
    </lineage>
</organism>